<dbReference type="EMBL" id="HG994363">
    <property type="protein sequence ID" value="CAF2043420.1"/>
    <property type="molecule type" value="Genomic_DNA"/>
</dbReference>
<proteinExistence type="predicted"/>
<organism evidence="2">
    <name type="scientific">Brassica napus</name>
    <name type="common">Rape</name>
    <dbReference type="NCBI Taxonomy" id="3708"/>
    <lineage>
        <taxon>Eukaryota</taxon>
        <taxon>Viridiplantae</taxon>
        <taxon>Streptophyta</taxon>
        <taxon>Embryophyta</taxon>
        <taxon>Tracheophyta</taxon>
        <taxon>Spermatophyta</taxon>
        <taxon>Magnoliopsida</taxon>
        <taxon>eudicotyledons</taxon>
        <taxon>Gunneridae</taxon>
        <taxon>Pentapetalae</taxon>
        <taxon>rosids</taxon>
        <taxon>malvids</taxon>
        <taxon>Brassicales</taxon>
        <taxon>Brassicaceae</taxon>
        <taxon>Brassiceae</taxon>
        <taxon>Brassica</taxon>
    </lineage>
</organism>
<gene>
    <name evidence="2" type="ORF">DARMORV10_A09P30270.1</name>
</gene>
<dbReference type="Proteomes" id="UP001295469">
    <property type="component" value="Chromosome A09"/>
</dbReference>
<reference evidence="2" key="1">
    <citation type="submission" date="2021-01" db="EMBL/GenBank/DDBJ databases">
        <authorList>
            <consortium name="Genoscope - CEA"/>
            <person name="William W."/>
        </authorList>
    </citation>
    <scope>NUCLEOTIDE SEQUENCE</scope>
</reference>
<accession>A0A816P3Q9</accession>
<name>A0A816P3Q9_BRANA</name>
<sequence>MVIPNKSISFVVYLVFLLDLMTGEGGNNMMWRDRVKAWNSRRPHEVVSSHRKIGEA</sequence>
<protein>
    <submittedName>
        <fullName evidence="2">(rape) hypothetical protein</fullName>
    </submittedName>
</protein>
<keyword evidence="1" id="KW-0732">Signal</keyword>
<dbReference type="AlphaFoldDB" id="A0A816P3Q9"/>
<feature type="signal peptide" evidence="1">
    <location>
        <begin position="1"/>
        <end position="25"/>
    </location>
</feature>
<feature type="chain" id="PRO_5032883637" evidence="1">
    <location>
        <begin position="26"/>
        <end position="56"/>
    </location>
</feature>
<evidence type="ECO:0000313" key="2">
    <source>
        <dbReference type="EMBL" id="CAF2043420.1"/>
    </source>
</evidence>
<evidence type="ECO:0000256" key="1">
    <source>
        <dbReference type="SAM" id="SignalP"/>
    </source>
</evidence>